<comment type="caution">
    <text evidence="3">The sequence shown here is derived from an EMBL/GenBank/DDBJ whole genome shotgun (WGS) entry which is preliminary data.</text>
</comment>
<gene>
    <name evidence="3" type="ORF">pdam_00014877</name>
</gene>
<evidence type="ECO:0000256" key="1">
    <source>
        <dbReference type="SAM" id="Coils"/>
    </source>
</evidence>
<feature type="compositionally biased region" description="Basic residues" evidence="2">
    <location>
        <begin position="1207"/>
        <end position="1220"/>
    </location>
</feature>
<feature type="compositionally biased region" description="Polar residues" evidence="2">
    <location>
        <begin position="1332"/>
        <end position="1346"/>
    </location>
</feature>
<feature type="region of interest" description="Disordered" evidence="2">
    <location>
        <begin position="1"/>
        <end position="39"/>
    </location>
</feature>
<dbReference type="PANTHER" id="PTHR47615:SF1">
    <property type="entry name" value="COILED-COIL DOMAIN-CONTAINING PROTEIN 158"/>
    <property type="match status" value="1"/>
</dbReference>
<feature type="coiled-coil region" evidence="1">
    <location>
        <begin position="485"/>
        <end position="616"/>
    </location>
</feature>
<feature type="compositionally biased region" description="Polar residues" evidence="2">
    <location>
        <begin position="93"/>
        <end position="102"/>
    </location>
</feature>
<dbReference type="SUPFAM" id="SSF57997">
    <property type="entry name" value="Tropomyosin"/>
    <property type="match status" value="1"/>
</dbReference>
<keyword evidence="4" id="KW-1185">Reference proteome</keyword>
<dbReference type="OrthoDB" id="5990401at2759"/>
<name>A0A3M6TI87_POCDA</name>
<dbReference type="STRING" id="46731.A0A3M6TI87"/>
<feature type="coiled-coil region" evidence="1">
    <location>
        <begin position="1426"/>
        <end position="1457"/>
    </location>
</feature>
<feature type="region of interest" description="Disordered" evidence="2">
    <location>
        <begin position="1155"/>
        <end position="1239"/>
    </location>
</feature>
<feature type="compositionally biased region" description="Basic and acidic residues" evidence="2">
    <location>
        <begin position="1175"/>
        <end position="1203"/>
    </location>
</feature>
<dbReference type="InterPro" id="IPR031809">
    <property type="entry name" value="CCDC158"/>
</dbReference>
<feature type="compositionally biased region" description="Polar residues" evidence="2">
    <location>
        <begin position="1065"/>
        <end position="1084"/>
    </location>
</feature>
<feature type="region of interest" description="Disordered" evidence="2">
    <location>
        <begin position="1059"/>
        <end position="1101"/>
    </location>
</feature>
<evidence type="ECO:0000256" key="2">
    <source>
        <dbReference type="SAM" id="MobiDB-lite"/>
    </source>
</evidence>
<keyword evidence="1" id="KW-0175">Coiled coil</keyword>
<dbReference type="Pfam" id="PF15921">
    <property type="entry name" value="CCDC158"/>
    <property type="match status" value="1"/>
</dbReference>
<evidence type="ECO:0000313" key="4">
    <source>
        <dbReference type="Proteomes" id="UP000275408"/>
    </source>
</evidence>
<feature type="coiled-coil region" evidence="1">
    <location>
        <begin position="294"/>
        <end position="321"/>
    </location>
</feature>
<protein>
    <submittedName>
        <fullName evidence="3">Uncharacterized protein</fullName>
    </submittedName>
</protein>
<feature type="coiled-coil region" evidence="1">
    <location>
        <begin position="936"/>
        <end position="1005"/>
    </location>
</feature>
<organism evidence="3 4">
    <name type="scientific">Pocillopora damicornis</name>
    <name type="common">Cauliflower coral</name>
    <name type="synonym">Millepora damicornis</name>
    <dbReference type="NCBI Taxonomy" id="46731"/>
    <lineage>
        <taxon>Eukaryota</taxon>
        <taxon>Metazoa</taxon>
        <taxon>Cnidaria</taxon>
        <taxon>Anthozoa</taxon>
        <taxon>Hexacorallia</taxon>
        <taxon>Scleractinia</taxon>
        <taxon>Astrocoeniina</taxon>
        <taxon>Pocilloporidae</taxon>
        <taxon>Pocillopora</taxon>
    </lineage>
</organism>
<feature type="compositionally biased region" description="Basic and acidic residues" evidence="2">
    <location>
        <begin position="1365"/>
        <end position="1396"/>
    </location>
</feature>
<evidence type="ECO:0000313" key="3">
    <source>
        <dbReference type="EMBL" id="RMX40964.1"/>
    </source>
</evidence>
<dbReference type="Proteomes" id="UP000275408">
    <property type="component" value="Unassembled WGS sequence"/>
</dbReference>
<feature type="compositionally biased region" description="Polar residues" evidence="2">
    <location>
        <begin position="1229"/>
        <end position="1239"/>
    </location>
</feature>
<accession>A0A3M6TI87</accession>
<sequence>MASSITADLPSPTSPDPFTSAAETAESCSDDEEKKDCQAGKDSCTVYLHRLSSDLPDIPDIPSPLMRPPKSGAKSTTTETNAHLPLSAAPAQRNGNDTQRTPNPGGAESSRPQDGVDSMIRNQVGRQVDRLFSSEMNDLHGHLISKASEVDQLRVDLAKMEQREREILSRISRPTKVSATPLPTTHYSSISSTYGAPLRTGELGGSTVGYPSGIPNIGAEFGIRQSSAQIDELKKKLKMTTELCAKQDTYYREVIVELENRLKETIAGRDHVLALRESEASGQLQLIHQLEAGLRKQQQAIDAKDETLTKMESDKRQLEVELADHKVFLDKVRRISLEEEKKRFRSGLVTSALENNVAIGQIGDALVEILQKCLFDDDNEKKTLQSKLERVETDLRSSKERIDATQDELQRDYKARLSKLEEEHKQALDSSANKAAQLRRELDSLHEETDKLRGQHQIEVSALDDKMKCLHLELEKTKKSSHETSLQLEIKNKELESTVRELTAELQVVKEEKQNLLERVSQEQANVISVNEKLRAAEKLRQETEAKNEGLSKELAVLRETCREEANSLRTDISEKDKLMKDIREESAKLRESEVERAINQEREKANARLDGILNELTKSNQGISTLTSDLEGKKLDLSKQREDNIKLKDDLDLKTKEMNLMREEKIRLAAELEKRHDENDNLRREVEELGRTLEVKSKDLSEAENCVSKLQTQLKERERTIENFQVQGTNLAEIIERNSQTGDSLQREREQLIRTLEDRISEVEEMKSHREILAKKLRSKDKRVKELEEERNSLTNSLNIKQEELNALMEDRSNIMAELKLRQIEVTKLKEENSSLSSLIEGQHGEREKEITKLLSRLKGSEQDLALTRKLLKTKGDMSGKAVRVANAMQEEVTAKRGELDAMQNKIHWLTESLNNVSKDARYYERKSSELSETSEKLAGRRDQLEFELRKVREQKDEYKKQVNHMEQALEKAALKHADSQGIIEKMEQEMARLKLKHSLEIKELERTSKAPMTVRPEAATLVELLTKLNTGFRWPPLTTPANYTNVLLTQKTGIPQHFPTPLPLSQGSQSEVAESENGQLMQSGPFRETSEASSKKNDEVTDDLKTLLHEVRSLISSFQAHVTQTATPAKTPNAPSASQGSLAERALLYDCPVRPDEPYVGKSEQQRAVGETTSDKKNSGPSSEDEKQGQTRNGDRKDRGATQKGHLRSKPFISRRHRQEINREEGSSASTDLNSKVSSRCDFDEVSDDVNDFAIPLHSSSPKRVDIASSDAVSERSQAFDRPLSLSSSSIHSDHSDVTSLLMDRSTSTVDTVISRDILNAARSWKPKSSALSVTSNQSTSNEMSGLAPLPNGKSRYLPLSENEGRRNLDSESARRKYEPQKRGDFISRKESDRILTAAEEPARKKSSDGEPVYSRAETILRSLAQTGEQLTKKNREIEHLLKEQDRRIKKCRKNEDHMHALLS</sequence>
<dbReference type="EMBL" id="RCHS01003539">
    <property type="protein sequence ID" value="RMX40964.1"/>
    <property type="molecule type" value="Genomic_DNA"/>
</dbReference>
<feature type="region of interest" description="Disordered" evidence="2">
    <location>
        <begin position="1331"/>
        <end position="1415"/>
    </location>
</feature>
<reference evidence="3 4" key="1">
    <citation type="journal article" date="2018" name="Sci. Rep.">
        <title>Comparative analysis of the Pocillopora damicornis genome highlights role of immune system in coral evolution.</title>
        <authorList>
            <person name="Cunning R."/>
            <person name="Bay R.A."/>
            <person name="Gillette P."/>
            <person name="Baker A.C."/>
            <person name="Traylor-Knowles N."/>
        </authorList>
    </citation>
    <scope>NUCLEOTIDE SEQUENCE [LARGE SCALE GENOMIC DNA]</scope>
    <source>
        <strain evidence="3">RSMAS</strain>
        <tissue evidence="3">Whole animal</tissue>
    </source>
</reference>
<feature type="coiled-coil region" evidence="1">
    <location>
        <begin position="381"/>
        <end position="455"/>
    </location>
</feature>
<feature type="coiled-coil region" evidence="1">
    <location>
        <begin position="645"/>
        <end position="819"/>
    </location>
</feature>
<dbReference type="PANTHER" id="PTHR47615">
    <property type="entry name" value="COILED-COIL DOMAIN-CONTAINING PROTEIN 158"/>
    <property type="match status" value="1"/>
</dbReference>
<proteinExistence type="predicted"/>
<feature type="region of interest" description="Disordered" evidence="2">
    <location>
        <begin position="53"/>
        <end position="117"/>
    </location>
</feature>
<feature type="coiled-coil region" evidence="1">
    <location>
        <begin position="143"/>
        <end position="170"/>
    </location>
</feature>
<feature type="compositionally biased region" description="Basic and acidic residues" evidence="2">
    <location>
        <begin position="1090"/>
        <end position="1101"/>
    </location>
</feature>